<proteinExistence type="predicted"/>
<dbReference type="SUPFAM" id="SSF53474">
    <property type="entry name" value="alpha/beta-Hydrolases"/>
    <property type="match status" value="1"/>
</dbReference>
<evidence type="ECO:0000313" key="2">
    <source>
        <dbReference type="EMBL" id="MCD5315681.1"/>
    </source>
</evidence>
<dbReference type="EMBL" id="JAJOMB010000023">
    <property type="protein sequence ID" value="MCD5315681.1"/>
    <property type="molecule type" value="Genomic_DNA"/>
</dbReference>
<organism evidence="2 3">
    <name type="scientific">Kineosporia babensis</name>
    <dbReference type="NCBI Taxonomy" id="499548"/>
    <lineage>
        <taxon>Bacteria</taxon>
        <taxon>Bacillati</taxon>
        <taxon>Actinomycetota</taxon>
        <taxon>Actinomycetes</taxon>
        <taxon>Kineosporiales</taxon>
        <taxon>Kineosporiaceae</taxon>
        <taxon>Kineosporia</taxon>
    </lineage>
</organism>
<dbReference type="Pfam" id="PF00561">
    <property type="entry name" value="Abhydrolase_1"/>
    <property type="match status" value="1"/>
</dbReference>
<dbReference type="GO" id="GO:0016787">
    <property type="term" value="F:hydrolase activity"/>
    <property type="evidence" value="ECO:0007669"/>
    <property type="project" value="UniProtKB-KW"/>
</dbReference>
<dbReference type="PANTHER" id="PTHR43433:SF10">
    <property type="entry name" value="AB HYDROLASE-1 DOMAIN-CONTAINING PROTEIN"/>
    <property type="match status" value="1"/>
</dbReference>
<dbReference type="PANTHER" id="PTHR43433">
    <property type="entry name" value="HYDROLASE, ALPHA/BETA FOLD FAMILY PROTEIN"/>
    <property type="match status" value="1"/>
</dbReference>
<evidence type="ECO:0000313" key="3">
    <source>
        <dbReference type="Proteomes" id="UP001138997"/>
    </source>
</evidence>
<keyword evidence="2" id="KW-0378">Hydrolase</keyword>
<dbReference type="Gene3D" id="3.40.50.1820">
    <property type="entry name" value="alpha/beta hydrolase"/>
    <property type="match status" value="1"/>
</dbReference>
<comment type="caution">
    <text evidence="2">The sequence shown here is derived from an EMBL/GenBank/DDBJ whole genome shotgun (WGS) entry which is preliminary data.</text>
</comment>
<keyword evidence="3" id="KW-1185">Reference proteome</keyword>
<dbReference type="InterPro" id="IPR000073">
    <property type="entry name" value="AB_hydrolase_1"/>
</dbReference>
<dbReference type="InterPro" id="IPR050471">
    <property type="entry name" value="AB_hydrolase"/>
</dbReference>
<accession>A0A9X1NM71</accession>
<dbReference type="RefSeq" id="WP_231448497.1">
    <property type="nucleotide sequence ID" value="NZ_JAJOMB010000023.1"/>
</dbReference>
<evidence type="ECO:0000259" key="1">
    <source>
        <dbReference type="Pfam" id="PF00561"/>
    </source>
</evidence>
<reference evidence="2" key="1">
    <citation type="submission" date="2021-11" db="EMBL/GenBank/DDBJ databases">
        <title>Streptomyces corallinus and Kineosporia corallina sp. nov., two new coral-derived marine actinobacteria.</title>
        <authorList>
            <person name="Buangrab K."/>
            <person name="Sutthacheep M."/>
            <person name="Yeemin T."/>
            <person name="Harunari E."/>
            <person name="Igarashi Y."/>
            <person name="Sripreechasak P."/>
            <person name="Kanchanasin P."/>
            <person name="Tanasupawat S."/>
            <person name="Phongsopitanun W."/>
        </authorList>
    </citation>
    <scope>NUCLEOTIDE SEQUENCE</scope>
    <source>
        <strain evidence="2">JCM 31032</strain>
    </source>
</reference>
<dbReference type="InterPro" id="IPR029058">
    <property type="entry name" value="AB_hydrolase_fold"/>
</dbReference>
<dbReference type="AlphaFoldDB" id="A0A9X1NM71"/>
<name>A0A9X1NM71_9ACTN</name>
<feature type="domain" description="AB hydrolase-1" evidence="1">
    <location>
        <begin position="22"/>
        <end position="242"/>
    </location>
</feature>
<protein>
    <submittedName>
        <fullName evidence="2">Alpha/beta hydrolase</fullName>
    </submittedName>
</protein>
<dbReference type="Proteomes" id="UP001138997">
    <property type="component" value="Unassembled WGS sequence"/>
</dbReference>
<sequence length="262" mass="28569">MPVFTRDDVTLEYERHGDPQGKPVFIHHGLLGSAGISPEWGKLAAEASLCLIVVARPGYGRSTPLVMKSIGEWAALLSPLADSLELTKFSALGISAGAPYCYALAAGLPDRLERVAVLAGLGKVNEAETRELYPEESQRAFEMFAEQPEADVRRYWFESMAVGLATMPEDHPFRRPLTDSCANGAAGPGREAVLQQREWDFELETLTTPVTLWHSRLDDQVPYSTAEIIAARIPGAVLNEQPEPGHIPSEPMVRAALAHLAD</sequence>
<gene>
    <name evidence="2" type="ORF">LR394_32770</name>
</gene>